<sequence length="414" mass="45655">MLAVTDARQRRCDVTNSAVCVDTLFRNTDMDRLNICWGDAIDTVIFQELRQSNDACIHPTTLSIHNEVVLWAATGLMHYTTTWQNYKTLGIVETVAVRTAFGASYPLTLKSSLSSMHLLRQMSAKASWPLGFLLSVVATGNATSFALGSFIRSSATFAFHNRSIETWFTENATLASPLDAVPSISSTYHVQPPSSLTFYQTFSRNDTQRLLQTPAAQISVPGAASLIFPVPTRWLQEYKFMLGGNILYPSHAAKLETIFGLLTFVNQEAARYSVLHETFSTTRMTSVLALVATGVTSSCALFSAPCLTIADVCSNTILFVDACVATLQPIRVWVDTFLSAADQLVLHSQAIAIQNNIVLPMAIQIAQFAQRNVSTAPVEWLHLGPLDPADPHFRLFAWYLFCDWVVGTREVLTL</sequence>
<accession>A0A485KZF1</accession>
<evidence type="ECO:0000256" key="1">
    <source>
        <dbReference type="SAM" id="Phobius"/>
    </source>
</evidence>
<keyword evidence="1" id="KW-0812">Transmembrane</keyword>
<dbReference type="EMBL" id="VJMH01005442">
    <property type="protein sequence ID" value="KAF0695934.1"/>
    <property type="molecule type" value="Genomic_DNA"/>
</dbReference>
<reference evidence="3 4" key="1">
    <citation type="submission" date="2019-03" db="EMBL/GenBank/DDBJ databases">
        <authorList>
            <person name="Gaulin E."/>
            <person name="Dumas B."/>
        </authorList>
    </citation>
    <scope>NUCLEOTIDE SEQUENCE [LARGE SCALE GENOMIC DNA]</scope>
    <source>
        <strain evidence="3">CBS 568.67</strain>
    </source>
</reference>
<dbReference type="EMBL" id="CAADRA010005463">
    <property type="protein sequence ID" value="VFT90121.1"/>
    <property type="molecule type" value="Genomic_DNA"/>
</dbReference>
<evidence type="ECO:0000313" key="2">
    <source>
        <dbReference type="EMBL" id="KAF0695934.1"/>
    </source>
</evidence>
<organism evidence="3 4">
    <name type="scientific">Aphanomyces stellatus</name>
    <dbReference type="NCBI Taxonomy" id="120398"/>
    <lineage>
        <taxon>Eukaryota</taxon>
        <taxon>Sar</taxon>
        <taxon>Stramenopiles</taxon>
        <taxon>Oomycota</taxon>
        <taxon>Saprolegniomycetes</taxon>
        <taxon>Saprolegniales</taxon>
        <taxon>Verrucalvaceae</taxon>
        <taxon>Aphanomyces</taxon>
    </lineage>
</organism>
<evidence type="ECO:0000313" key="3">
    <source>
        <dbReference type="EMBL" id="VFT90121.1"/>
    </source>
</evidence>
<evidence type="ECO:0000313" key="4">
    <source>
        <dbReference type="Proteomes" id="UP000332933"/>
    </source>
</evidence>
<keyword evidence="1" id="KW-0472">Membrane</keyword>
<keyword evidence="1" id="KW-1133">Transmembrane helix</keyword>
<proteinExistence type="predicted"/>
<gene>
    <name evidence="3" type="primary">Aste57867_13282</name>
    <name evidence="2" type="ORF">As57867_013233</name>
    <name evidence="3" type="ORF">ASTE57867_13282</name>
</gene>
<protein>
    <submittedName>
        <fullName evidence="3">Aste57867_13282 protein</fullName>
    </submittedName>
</protein>
<feature type="transmembrane region" description="Helical" evidence="1">
    <location>
        <begin position="130"/>
        <end position="151"/>
    </location>
</feature>
<reference evidence="2" key="2">
    <citation type="submission" date="2019-06" db="EMBL/GenBank/DDBJ databases">
        <title>Genomics analysis of Aphanomyces spp. identifies a new class of oomycete effector associated with host adaptation.</title>
        <authorList>
            <person name="Gaulin E."/>
        </authorList>
    </citation>
    <scope>NUCLEOTIDE SEQUENCE</scope>
    <source>
        <strain evidence="2">CBS 578.67</strain>
    </source>
</reference>
<dbReference type="AlphaFoldDB" id="A0A485KZF1"/>
<dbReference type="Proteomes" id="UP000332933">
    <property type="component" value="Unassembled WGS sequence"/>
</dbReference>
<keyword evidence="4" id="KW-1185">Reference proteome</keyword>
<name>A0A485KZF1_9STRA</name>